<gene>
    <name evidence="1" type="ORF">GL267_08995</name>
</gene>
<evidence type="ECO:0000313" key="1">
    <source>
        <dbReference type="EMBL" id="NDU42772.1"/>
    </source>
</evidence>
<dbReference type="NCBIfam" id="TIGR04255">
    <property type="entry name" value="sporadTIGR04255"/>
    <property type="match status" value="1"/>
</dbReference>
<protein>
    <submittedName>
        <fullName evidence="1">TIGR04255 family protein</fullName>
    </submittedName>
</protein>
<reference evidence="1" key="1">
    <citation type="submission" date="2019-11" db="EMBL/GenBank/DDBJ databases">
        <title>Acidithiobacillus ferrianus sp. nov.: a facultatively anaerobic and extremely acidophilic chemolithoautotroph.</title>
        <authorList>
            <person name="Norris P.R."/>
            <person name="Falagan C."/>
            <person name="Moya-Beltran A."/>
            <person name="Castro M."/>
            <person name="Quatrini R."/>
            <person name="Johnson D.B."/>
        </authorList>
    </citation>
    <scope>NUCLEOTIDE SEQUENCE [LARGE SCALE GENOMIC DNA]</scope>
    <source>
        <strain evidence="1">MG</strain>
    </source>
</reference>
<dbReference type="InterPro" id="IPR026349">
    <property type="entry name" value="CHP04255"/>
</dbReference>
<proteinExistence type="predicted"/>
<name>A0A845U568_9PROT</name>
<accession>A0A845U568</accession>
<dbReference type="AlphaFoldDB" id="A0A845U568"/>
<organism evidence="1">
    <name type="scientific">Acidithiobacillus ferrianus</name>
    <dbReference type="NCBI Taxonomy" id="2678518"/>
    <lineage>
        <taxon>Bacteria</taxon>
        <taxon>Pseudomonadati</taxon>
        <taxon>Pseudomonadota</taxon>
        <taxon>Acidithiobacillia</taxon>
        <taxon>Acidithiobacillales</taxon>
        <taxon>Acidithiobacillaceae</taxon>
        <taxon>Acidithiobacillus</taxon>
    </lineage>
</organism>
<dbReference type="EMBL" id="WNJL01000034">
    <property type="protein sequence ID" value="NDU42772.1"/>
    <property type="molecule type" value="Genomic_DNA"/>
</dbReference>
<sequence length="252" mass="28685">MKWNADDLIEINMENESRYKRGYVQTAVCEIRFPTILEFANPDPPIQIVKSLRRDYPILNAQNEIKLGVNSGKSSTKITHEFATTNRKWTLSVKQSSIVFQANAYHNYSDFKARFLKAFDSIKDSLDADFLTRIGLRYVNAIKTEPEGFKKDFLNEMLVSPLLSGKFNNVNEYAGKIQLVKNDGGLILQHGIRFADGTTEDHPIPDYMIDIDTYRVDLPIDHVEGALDIMHAQAFTVFDLCLGTKAKEKLSQ</sequence>
<comment type="caution">
    <text evidence="1">The sequence shown here is derived from an EMBL/GenBank/DDBJ whole genome shotgun (WGS) entry which is preliminary data.</text>
</comment>